<dbReference type="Proteomes" id="UP000239735">
    <property type="component" value="Unassembled WGS sequence"/>
</dbReference>
<organism evidence="1 2">
    <name type="scientific">Candidatus Sulfuritelmatomonas gaucii</name>
    <dbReference type="NCBI Taxonomy" id="2043161"/>
    <lineage>
        <taxon>Bacteria</taxon>
        <taxon>Pseudomonadati</taxon>
        <taxon>Acidobacteriota</taxon>
        <taxon>Terriglobia</taxon>
        <taxon>Terriglobales</taxon>
        <taxon>Acidobacteriaceae</taxon>
        <taxon>Candidatus Sulfuritelmatomonas</taxon>
    </lineage>
</organism>
<gene>
    <name evidence="1" type="ORF">SBA5_250106</name>
</gene>
<evidence type="ECO:0000313" key="1">
    <source>
        <dbReference type="EMBL" id="SPE19876.1"/>
    </source>
</evidence>
<reference evidence="2" key="1">
    <citation type="submission" date="2018-02" db="EMBL/GenBank/DDBJ databases">
        <authorList>
            <person name="Hausmann B."/>
        </authorList>
    </citation>
    <scope>NUCLEOTIDE SEQUENCE [LARGE SCALE GENOMIC DNA]</scope>
    <source>
        <strain evidence="2">Peat soil MAG SbA5</strain>
    </source>
</reference>
<protein>
    <submittedName>
        <fullName evidence="1">Uncharacterized protein</fullName>
    </submittedName>
</protein>
<accession>A0A2N9L9C8</accession>
<sequence>MPEGQARAGTNHASLKQRVRHAGDGLHGENGVADGRGGNVVLAQRTQDAELPKVLEAIKFVLGNQSGSFPGLQLTGTELKDAQNILTAIAGHSGVLLQVMLHPSDNFRRPGSRCG</sequence>
<name>A0A2N9L9C8_9BACT</name>
<dbReference type="EMBL" id="OKRB01000081">
    <property type="protein sequence ID" value="SPE19876.1"/>
    <property type="molecule type" value="Genomic_DNA"/>
</dbReference>
<dbReference type="AlphaFoldDB" id="A0A2N9L9C8"/>
<evidence type="ECO:0000313" key="2">
    <source>
        <dbReference type="Proteomes" id="UP000239735"/>
    </source>
</evidence>
<proteinExistence type="predicted"/>